<sequence length="423" mass="48188">MKHLPDFRSPAFLREHLLQTMAFYDERVIDPSGGLYHFLRDDGTVYDRHTRHLVSSTRYVFTFANAARHFPEHPQAAKWLETARHALAFVENVHKDPASGGYTWLLHWEGGKKQVVDATQHCYGLAFVLLAHAHALQAGISEARRGLDATIGLMEQRFWQAEAGLYADEAAPDWQLRPYRGQNANMHACEAMLAAYEATGDAFCLNRATTLAESVTQRLAAQAHGLVWEHYHADWSPDWNYNRQDRSNIFRPWGFQTGHLTEWAKLLLTLERLTPDAPEDSWMLHRARDLFAAAVQSGWDRHHSGLVYGFAPEGDPATDTHMKVCDGDKYHWVQAESMAAAAALAERTHDGGYWDWYDRIWLYAWEHFVDHQHGAWFRILTHDNRKLTDQKSPAGKVDYHNMGACYEVLGALERLNGGASIAA</sequence>
<evidence type="ECO:0000256" key="1">
    <source>
        <dbReference type="ARBA" id="ARBA00008558"/>
    </source>
</evidence>
<dbReference type="InterPro" id="IPR012341">
    <property type="entry name" value="6hp_glycosidase-like_sf"/>
</dbReference>
<dbReference type="InterPro" id="IPR010819">
    <property type="entry name" value="AGE/CE"/>
</dbReference>
<evidence type="ECO:0000313" key="4">
    <source>
        <dbReference type="Proteomes" id="UP001371218"/>
    </source>
</evidence>
<dbReference type="Proteomes" id="UP001371218">
    <property type="component" value="Unassembled WGS sequence"/>
</dbReference>
<dbReference type="EMBL" id="JBBUTG010000015">
    <property type="protein sequence ID" value="MEK8033283.1"/>
    <property type="molecule type" value="Genomic_DNA"/>
</dbReference>
<dbReference type="SUPFAM" id="SSF48208">
    <property type="entry name" value="Six-hairpin glycosidases"/>
    <property type="match status" value="1"/>
</dbReference>
<evidence type="ECO:0000256" key="2">
    <source>
        <dbReference type="ARBA" id="ARBA00023235"/>
    </source>
</evidence>
<comment type="caution">
    <text evidence="3">The sequence shown here is derived from an EMBL/GenBank/DDBJ whole genome shotgun (WGS) entry which is preliminary data.</text>
</comment>
<organism evidence="3 4">
    <name type="scientific">Ideonella lacteola</name>
    <dbReference type="NCBI Taxonomy" id="2984193"/>
    <lineage>
        <taxon>Bacteria</taxon>
        <taxon>Pseudomonadati</taxon>
        <taxon>Pseudomonadota</taxon>
        <taxon>Betaproteobacteria</taxon>
        <taxon>Burkholderiales</taxon>
        <taxon>Sphaerotilaceae</taxon>
        <taxon>Ideonella</taxon>
    </lineage>
</organism>
<dbReference type="InterPro" id="IPR008928">
    <property type="entry name" value="6-hairpin_glycosidase_sf"/>
</dbReference>
<evidence type="ECO:0000313" key="3">
    <source>
        <dbReference type="EMBL" id="MEK8033283.1"/>
    </source>
</evidence>
<accession>A0ABU9BXV7</accession>
<dbReference type="Pfam" id="PF07221">
    <property type="entry name" value="GlcNAc_2-epim"/>
    <property type="match status" value="1"/>
</dbReference>
<gene>
    <name evidence="3" type="ORF">AACH06_20885</name>
</gene>
<dbReference type="Gene3D" id="1.50.10.10">
    <property type="match status" value="1"/>
</dbReference>
<keyword evidence="4" id="KW-1185">Reference proteome</keyword>
<dbReference type="PANTHER" id="PTHR15108">
    <property type="entry name" value="N-ACYLGLUCOSAMINE-2-EPIMERASE"/>
    <property type="match status" value="1"/>
</dbReference>
<keyword evidence="2" id="KW-0413">Isomerase</keyword>
<proteinExistence type="inferred from homology"/>
<protein>
    <submittedName>
        <fullName evidence="3">AGE family epimerase/isomerase</fullName>
    </submittedName>
</protein>
<name>A0ABU9BXV7_9BURK</name>
<reference evidence="3 4" key="1">
    <citation type="submission" date="2024-04" db="EMBL/GenBank/DDBJ databases">
        <title>Novel species of the genus Ideonella isolated from streams.</title>
        <authorList>
            <person name="Lu H."/>
        </authorList>
    </citation>
    <scope>NUCLEOTIDE SEQUENCE [LARGE SCALE GENOMIC DNA]</scope>
    <source>
        <strain evidence="3 4">DXS29W</strain>
    </source>
</reference>
<comment type="similarity">
    <text evidence="1">Belongs to the N-acylglucosamine 2-epimerase family.</text>
</comment>
<dbReference type="RefSeq" id="WP_341427701.1">
    <property type="nucleotide sequence ID" value="NZ_JBBUTG010000015.1"/>
</dbReference>